<dbReference type="Proteomes" id="UP000305401">
    <property type="component" value="Unassembled WGS sequence"/>
</dbReference>
<evidence type="ECO:0000313" key="2">
    <source>
        <dbReference type="Proteomes" id="UP000305401"/>
    </source>
</evidence>
<sequence>MKNFIILFKLAIIILFLDSCACIWPFWGIDAGKSFDIKDMIAQLSNEYNPDTCNILNKNGIYLLYNDTTNEFTRNHVNINNMSHSLKYNTGGYVFHKDGRTSFFDCNIDSIEQVDNNTDYGQLIEMGFINNQGCNGLYKVVNDTTLIVNKFIQIGCSPWSLIKIEFKIIDSNTIERLLWYETSNNLILRDHDIYKLLPIANFNPLQYDYYIPTKKWMWADKKDWK</sequence>
<proteinExistence type="predicted"/>
<name>A0AC61S3B8_9BACT</name>
<dbReference type="EMBL" id="SSTG01000294">
    <property type="protein sequence ID" value="THG36990.1"/>
    <property type="molecule type" value="Genomic_DNA"/>
</dbReference>
<accession>A0AC61S3B8</accession>
<keyword evidence="2" id="KW-1185">Reference proteome</keyword>
<organism evidence="1 2">
    <name type="scientific">Muribaculum caecicola</name>
    <dbReference type="NCBI Taxonomy" id="3038144"/>
    <lineage>
        <taxon>Bacteria</taxon>
        <taxon>Pseudomonadati</taxon>
        <taxon>Bacteroidota</taxon>
        <taxon>Bacteroidia</taxon>
        <taxon>Bacteroidales</taxon>
        <taxon>Muribaculaceae</taxon>
        <taxon>Muribaculum</taxon>
    </lineage>
</organism>
<gene>
    <name evidence="1" type="ORF">E5990_11460</name>
</gene>
<comment type="caution">
    <text evidence="1">The sequence shown here is derived from an EMBL/GenBank/DDBJ whole genome shotgun (WGS) entry which is preliminary data.</text>
</comment>
<evidence type="ECO:0000313" key="1">
    <source>
        <dbReference type="EMBL" id="THG36990.1"/>
    </source>
</evidence>
<reference evidence="1" key="1">
    <citation type="submission" date="2019-04" db="EMBL/GenBank/DDBJ databases">
        <title>Microbes associate with the intestines of laboratory mice.</title>
        <authorList>
            <person name="Navarre W."/>
            <person name="Wong E."/>
            <person name="Huang K.C."/>
            <person name="Tropini C."/>
            <person name="Ng K."/>
            <person name="Yu B."/>
        </authorList>
    </citation>
    <scope>NUCLEOTIDE SEQUENCE</scope>
    <source>
        <strain evidence="1">NM86_A22</strain>
    </source>
</reference>
<protein>
    <submittedName>
        <fullName evidence="1">Uncharacterized protein</fullName>
    </submittedName>
</protein>
<feature type="non-terminal residue" evidence="1">
    <location>
        <position position="225"/>
    </location>
</feature>